<feature type="signal peptide" evidence="2">
    <location>
        <begin position="1"/>
        <end position="22"/>
    </location>
</feature>
<sequence>MFMVASSVVLTVLVLNYHHRTADNHEMQLWVKVVLLEWLPWVLRMKRPGRKITWKTITNNRKMREMERKNKSSKSLIANVLDMNDDYRLKPTVSSVSSTYTRTSGHDTPRRPTTVEETTIGMPYNGASCHYSELKTILGELQFITKRMKKADWENEVISDWKFAAMAVDSSKLPRPSSQKTFPKKAPPDSRHGRTNQPSQKNHQVVSHWKQSDTYSTQVYYAKVCRQLANKCEERLVILLIGTQQYC</sequence>
<accession>A0AAV7I751</accession>
<dbReference type="Gene3D" id="1.20.58.390">
    <property type="entry name" value="Neurotransmitter-gated ion-channel transmembrane domain"/>
    <property type="match status" value="1"/>
</dbReference>
<gene>
    <name evidence="4" type="ORF">KQX54_003846</name>
</gene>
<dbReference type="InterPro" id="IPR006029">
    <property type="entry name" value="Neurotrans-gated_channel_TM"/>
</dbReference>
<keyword evidence="5" id="KW-1185">Reference proteome</keyword>
<dbReference type="AlphaFoldDB" id="A0AAV7I751"/>
<dbReference type="Proteomes" id="UP000826195">
    <property type="component" value="Unassembled WGS sequence"/>
</dbReference>
<reference evidence="4 5" key="1">
    <citation type="journal article" date="2021" name="J. Hered.">
        <title>A chromosome-level genome assembly of the parasitoid wasp, Cotesia glomerata (Hymenoptera: Braconidae).</title>
        <authorList>
            <person name="Pinto B.J."/>
            <person name="Weis J.J."/>
            <person name="Gamble T."/>
            <person name="Ode P.J."/>
            <person name="Paul R."/>
            <person name="Zaspel J.M."/>
        </authorList>
    </citation>
    <scope>NUCLEOTIDE SEQUENCE [LARGE SCALE GENOMIC DNA]</scope>
    <source>
        <strain evidence="4">CgM1</strain>
    </source>
</reference>
<dbReference type="GO" id="GO:0016020">
    <property type="term" value="C:membrane"/>
    <property type="evidence" value="ECO:0007669"/>
    <property type="project" value="InterPro"/>
</dbReference>
<keyword evidence="2" id="KW-0732">Signal</keyword>
<evidence type="ECO:0000313" key="4">
    <source>
        <dbReference type="EMBL" id="KAH0545871.1"/>
    </source>
</evidence>
<comment type="caution">
    <text evidence="4">The sequence shown here is derived from an EMBL/GenBank/DDBJ whole genome shotgun (WGS) entry which is preliminary data.</text>
</comment>
<feature type="compositionally biased region" description="Polar residues" evidence="1">
    <location>
        <begin position="195"/>
        <end position="205"/>
    </location>
</feature>
<proteinExistence type="predicted"/>
<organism evidence="4 5">
    <name type="scientific">Cotesia glomerata</name>
    <name type="common">Lepidopteran parasitic wasp</name>
    <name type="synonym">Apanteles glomeratus</name>
    <dbReference type="NCBI Taxonomy" id="32391"/>
    <lineage>
        <taxon>Eukaryota</taxon>
        <taxon>Metazoa</taxon>
        <taxon>Ecdysozoa</taxon>
        <taxon>Arthropoda</taxon>
        <taxon>Hexapoda</taxon>
        <taxon>Insecta</taxon>
        <taxon>Pterygota</taxon>
        <taxon>Neoptera</taxon>
        <taxon>Endopterygota</taxon>
        <taxon>Hymenoptera</taxon>
        <taxon>Apocrita</taxon>
        <taxon>Ichneumonoidea</taxon>
        <taxon>Braconidae</taxon>
        <taxon>Microgastrinae</taxon>
        <taxon>Cotesia</taxon>
    </lineage>
</organism>
<protein>
    <recommendedName>
        <fullName evidence="3">Neurotransmitter-gated ion-channel transmembrane domain-containing protein</fullName>
    </recommendedName>
</protein>
<feature type="chain" id="PRO_5043697998" description="Neurotransmitter-gated ion-channel transmembrane domain-containing protein" evidence="2">
    <location>
        <begin position="23"/>
        <end position="247"/>
    </location>
</feature>
<name>A0AAV7I751_COTGL</name>
<dbReference type="Pfam" id="PF02932">
    <property type="entry name" value="Neur_chan_memb"/>
    <property type="match status" value="1"/>
</dbReference>
<evidence type="ECO:0000256" key="1">
    <source>
        <dbReference type="SAM" id="MobiDB-lite"/>
    </source>
</evidence>
<feature type="region of interest" description="Disordered" evidence="1">
    <location>
        <begin position="172"/>
        <end position="208"/>
    </location>
</feature>
<evidence type="ECO:0000259" key="3">
    <source>
        <dbReference type="Pfam" id="PF02932"/>
    </source>
</evidence>
<dbReference type="GO" id="GO:0006811">
    <property type="term" value="P:monoatomic ion transport"/>
    <property type="evidence" value="ECO:0007669"/>
    <property type="project" value="InterPro"/>
</dbReference>
<dbReference type="SUPFAM" id="SSF90112">
    <property type="entry name" value="Neurotransmitter-gated ion-channel transmembrane pore"/>
    <property type="match status" value="1"/>
</dbReference>
<dbReference type="InterPro" id="IPR036719">
    <property type="entry name" value="Neuro-gated_channel_TM_sf"/>
</dbReference>
<evidence type="ECO:0000256" key="2">
    <source>
        <dbReference type="SAM" id="SignalP"/>
    </source>
</evidence>
<dbReference type="InterPro" id="IPR038050">
    <property type="entry name" value="Neuro_actylchol_rec"/>
</dbReference>
<dbReference type="EMBL" id="JAHXZJ010002237">
    <property type="protein sequence ID" value="KAH0545871.1"/>
    <property type="molecule type" value="Genomic_DNA"/>
</dbReference>
<evidence type="ECO:0000313" key="5">
    <source>
        <dbReference type="Proteomes" id="UP000826195"/>
    </source>
</evidence>
<feature type="domain" description="Neurotransmitter-gated ion-channel transmembrane" evidence="3">
    <location>
        <begin position="1"/>
        <end position="170"/>
    </location>
</feature>